<keyword evidence="15 20" id="KW-0464">Manganese</keyword>
<evidence type="ECO:0000256" key="14">
    <source>
        <dbReference type="ARBA" id="ARBA00022984"/>
    </source>
</evidence>
<evidence type="ECO:0000256" key="21">
    <source>
        <dbReference type="PROSITE-ProRule" id="PRU00409"/>
    </source>
</evidence>
<dbReference type="GO" id="GO:0009252">
    <property type="term" value="P:peptidoglycan biosynthetic process"/>
    <property type="evidence" value="ECO:0007669"/>
    <property type="project" value="UniProtKB-UniRule"/>
</dbReference>
<dbReference type="NCBIfam" id="TIGR01205">
    <property type="entry name" value="D_ala_D_alaTIGR"/>
    <property type="match status" value="1"/>
</dbReference>
<dbReference type="HAMAP" id="MF_00047">
    <property type="entry name" value="Dala_Dala_lig"/>
    <property type="match status" value="1"/>
</dbReference>
<proteinExistence type="inferred from homology"/>
<evidence type="ECO:0000256" key="18">
    <source>
        <dbReference type="HAMAP-Rule" id="MF_00047"/>
    </source>
</evidence>
<sequence>MPQRVAVLAGGHSAERAVSLRSGQAVFKALQEQGLDVLWFDPAEQPLTQLAEQRVEAAFIALHGRGGEDGEAQAVLNTLGIPFTGSDVLACALAMDKSRTKYLWQGMGLPTAASFTVRAKDLATLDTSALLQRMGGKVMVKPACEGSSIGMAVAESAQELAQALSHAAKFDAEVLVERWLAGPEYTVSILADEALPSIRVHTPNGFYDYQAKYESNTTEYHCPAGLSEAEEQALGALALQAFQAVGGKGWGRVDLMFDEQGHAQLLEVNMVPGMTEKSLVPMAAKQHGLSFSQLVMRILASAVDQ</sequence>
<dbReference type="InterPro" id="IPR016185">
    <property type="entry name" value="PreATP-grasp_dom_sf"/>
</dbReference>
<evidence type="ECO:0000256" key="19">
    <source>
        <dbReference type="PIRSR" id="PIRSR039102-1"/>
    </source>
</evidence>
<comment type="function">
    <text evidence="2 18">Cell wall formation.</text>
</comment>
<dbReference type="SUPFAM" id="SSF56059">
    <property type="entry name" value="Glutathione synthetase ATP-binding domain-like"/>
    <property type="match status" value="1"/>
</dbReference>
<dbReference type="InterPro" id="IPR013815">
    <property type="entry name" value="ATP_grasp_subdomain_1"/>
</dbReference>
<dbReference type="InterPro" id="IPR011761">
    <property type="entry name" value="ATP-grasp"/>
</dbReference>
<dbReference type="GO" id="GO:0008360">
    <property type="term" value="P:regulation of cell shape"/>
    <property type="evidence" value="ECO:0007669"/>
    <property type="project" value="UniProtKB-KW"/>
</dbReference>
<protein>
    <recommendedName>
        <fullName evidence="6 18">D-alanine--D-alanine ligase</fullName>
        <ecNumber evidence="6 18">6.3.2.4</ecNumber>
    </recommendedName>
    <alternativeName>
        <fullName evidence="18">D-Ala-D-Ala ligase</fullName>
    </alternativeName>
    <alternativeName>
        <fullName evidence="18">D-alanylalanine synthetase</fullName>
    </alternativeName>
</protein>
<keyword evidence="16 18" id="KW-0961">Cell wall biogenesis/degradation</keyword>
<dbReference type="Gene3D" id="3.40.50.20">
    <property type="match status" value="1"/>
</dbReference>
<keyword evidence="9 20" id="KW-0479">Metal-binding</keyword>
<keyword evidence="7 18" id="KW-0963">Cytoplasm</keyword>
<keyword evidence="13 18" id="KW-0133">Cell shape</keyword>
<comment type="catalytic activity">
    <reaction evidence="17 18">
        <text>2 D-alanine + ATP = D-alanyl-D-alanine + ADP + phosphate + H(+)</text>
        <dbReference type="Rhea" id="RHEA:11224"/>
        <dbReference type="ChEBI" id="CHEBI:15378"/>
        <dbReference type="ChEBI" id="CHEBI:30616"/>
        <dbReference type="ChEBI" id="CHEBI:43474"/>
        <dbReference type="ChEBI" id="CHEBI:57416"/>
        <dbReference type="ChEBI" id="CHEBI:57822"/>
        <dbReference type="ChEBI" id="CHEBI:456216"/>
        <dbReference type="EC" id="6.3.2.4"/>
    </reaction>
</comment>
<dbReference type="SUPFAM" id="SSF52440">
    <property type="entry name" value="PreATP-grasp domain"/>
    <property type="match status" value="1"/>
</dbReference>
<dbReference type="GO" id="GO:0046872">
    <property type="term" value="F:metal ion binding"/>
    <property type="evidence" value="ECO:0007669"/>
    <property type="project" value="UniProtKB-KW"/>
</dbReference>
<feature type="active site" evidence="19">
    <location>
        <position position="15"/>
    </location>
</feature>
<organism evidence="23 24">
    <name type="scientific">Aliidiomarina taiwanensis</name>
    <dbReference type="NCBI Taxonomy" id="946228"/>
    <lineage>
        <taxon>Bacteria</taxon>
        <taxon>Pseudomonadati</taxon>
        <taxon>Pseudomonadota</taxon>
        <taxon>Gammaproteobacteria</taxon>
        <taxon>Alteromonadales</taxon>
        <taxon>Idiomarinaceae</taxon>
        <taxon>Aliidiomarina</taxon>
    </lineage>
</organism>
<dbReference type="GO" id="GO:0005524">
    <property type="term" value="F:ATP binding"/>
    <property type="evidence" value="ECO:0007669"/>
    <property type="project" value="UniProtKB-UniRule"/>
</dbReference>
<dbReference type="PIRSF" id="PIRSF039102">
    <property type="entry name" value="Ddl/VanB"/>
    <property type="match status" value="1"/>
</dbReference>
<evidence type="ECO:0000256" key="2">
    <source>
        <dbReference type="ARBA" id="ARBA00003921"/>
    </source>
</evidence>
<evidence type="ECO:0000256" key="11">
    <source>
        <dbReference type="ARBA" id="ARBA00022840"/>
    </source>
</evidence>
<dbReference type="AlphaFoldDB" id="A0A432X8A2"/>
<dbReference type="Gene3D" id="3.30.1490.20">
    <property type="entry name" value="ATP-grasp fold, A domain"/>
    <property type="match status" value="1"/>
</dbReference>
<evidence type="ECO:0000256" key="3">
    <source>
        <dbReference type="ARBA" id="ARBA00004496"/>
    </source>
</evidence>
<feature type="binding site" evidence="20">
    <location>
        <position position="269"/>
    </location>
    <ligand>
        <name>Mg(2+)</name>
        <dbReference type="ChEBI" id="CHEBI:18420"/>
        <label>2</label>
    </ligand>
</feature>
<evidence type="ECO:0000256" key="5">
    <source>
        <dbReference type="ARBA" id="ARBA00010871"/>
    </source>
</evidence>
<dbReference type="Pfam" id="PF07478">
    <property type="entry name" value="Dala_Dala_lig_C"/>
    <property type="match status" value="1"/>
</dbReference>
<comment type="subcellular location">
    <subcellularLocation>
        <location evidence="3 18">Cytoplasm</location>
    </subcellularLocation>
</comment>
<feature type="binding site" evidence="20">
    <location>
        <position position="254"/>
    </location>
    <ligand>
        <name>Mg(2+)</name>
        <dbReference type="ChEBI" id="CHEBI:18420"/>
        <label>1</label>
    </ligand>
</feature>
<evidence type="ECO:0000256" key="10">
    <source>
        <dbReference type="ARBA" id="ARBA00022741"/>
    </source>
</evidence>
<evidence type="ECO:0000256" key="17">
    <source>
        <dbReference type="ARBA" id="ARBA00047614"/>
    </source>
</evidence>
<feature type="binding site" evidence="20">
    <location>
        <position position="267"/>
    </location>
    <ligand>
        <name>Mg(2+)</name>
        <dbReference type="ChEBI" id="CHEBI:18420"/>
        <label>1</label>
    </ligand>
</feature>
<evidence type="ECO:0000256" key="20">
    <source>
        <dbReference type="PIRSR" id="PIRSR039102-3"/>
    </source>
</evidence>
<feature type="active site" evidence="19">
    <location>
        <position position="147"/>
    </location>
</feature>
<keyword evidence="8 18" id="KW-0436">Ligase</keyword>
<comment type="caution">
    <text evidence="23">The sequence shown here is derived from an EMBL/GenBank/DDBJ whole genome shotgun (WGS) entry which is preliminary data.</text>
</comment>
<dbReference type="FunFam" id="3.30.470.20:FF:000008">
    <property type="entry name" value="D-alanine--D-alanine ligase"/>
    <property type="match status" value="1"/>
</dbReference>
<dbReference type="PROSITE" id="PS00843">
    <property type="entry name" value="DALA_DALA_LIGASE_1"/>
    <property type="match status" value="1"/>
</dbReference>
<feature type="domain" description="ATP-grasp" evidence="22">
    <location>
        <begin position="101"/>
        <end position="300"/>
    </location>
</feature>
<feature type="active site" evidence="19">
    <location>
        <position position="278"/>
    </location>
</feature>
<dbReference type="InterPro" id="IPR011095">
    <property type="entry name" value="Dala_Dala_lig_C"/>
</dbReference>
<dbReference type="GO" id="GO:0071555">
    <property type="term" value="P:cell wall organization"/>
    <property type="evidence" value="ECO:0007669"/>
    <property type="project" value="UniProtKB-KW"/>
</dbReference>
<dbReference type="EMBL" id="PIPQ01000002">
    <property type="protein sequence ID" value="RUO43093.1"/>
    <property type="molecule type" value="Genomic_DNA"/>
</dbReference>
<dbReference type="PANTHER" id="PTHR23132">
    <property type="entry name" value="D-ALANINE--D-ALANINE LIGASE"/>
    <property type="match status" value="1"/>
</dbReference>
<dbReference type="GO" id="GO:0008716">
    <property type="term" value="F:D-alanine-D-alanine ligase activity"/>
    <property type="evidence" value="ECO:0007669"/>
    <property type="project" value="UniProtKB-UniRule"/>
</dbReference>
<comment type="pathway">
    <text evidence="4 18">Cell wall biogenesis; peptidoglycan biosynthesis.</text>
</comment>
<evidence type="ECO:0000256" key="15">
    <source>
        <dbReference type="ARBA" id="ARBA00023211"/>
    </source>
</evidence>
<dbReference type="GO" id="GO:0005829">
    <property type="term" value="C:cytosol"/>
    <property type="evidence" value="ECO:0007669"/>
    <property type="project" value="TreeGrafter"/>
</dbReference>
<dbReference type="UniPathway" id="UPA00219"/>
<keyword evidence="24" id="KW-1185">Reference proteome</keyword>
<dbReference type="InterPro" id="IPR005905">
    <property type="entry name" value="D_ala_D_ala"/>
</dbReference>
<evidence type="ECO:0000256" key="9">
    <source>
        <dbReference type="ARBA" id="ARBA00022723"/>
    </source>
</evidence>
<dbReference type="EC" id="6.3.2.4" evidence="6 18"/>
<evidence type="ECO:0000256" key="8">
    <source>
        <dbReference type="ARBA" id="ARBA00022598"/>
    </source>
</evidence>
<dbReference type="Proteomes" id="UP000286976">
    <property type="component" value="Unassembled WGS sequence"/>
</dbReference>
<evidence type="ECO:0000256" key="13">
    <source>
        <dbReference type="ARBA" id="ARBA00022960"/>
    </source>
</evidence>
<dbReference type="Gene3D" id="3.30.470.20">
    <property type="entry name" value="ATP-grasp fold, B domain"/>
    <property type="match status" value="1"/>
</dbReference>
<evidence type="ECO:0000259" key="22">
    <source>
        <dbReference type="PROSITE" id="PS50975"/>
    </source>
</evidence>
<accession>A0A432X8A2</accession>
<comment type="cofactor">
    <cofactor evidence="20">
        <name>Mg(2+)</name>
        <dbReference type="ChEBI" id="CHEBI:18420"/>
    </cofactor>
    <cofactor evidence="20">
        <name>Mn(2+)</name>
        <dbReference type="ChEBI" id="CHEBI:29035"/>
    </cofactor>
    <text evidence="20">Binds 2 magnesium or manganese ions per subunit.</text>
</comment>
<keyword evidence="12 20" id="KW-0460">Magnesium</keyword>
<evidence type="ECO:0000313" key="23">
    <source>
        <dbReference type="EMBL" id="RUO43093.1"/>
    </source>
</evidence>
<evidence type="ECO:0000313" key="24">
    <source>
        <dbReference type="Proteomes" id="UP000286976"/>
    </source>
</evidence>
<dbReference type="OrthoDB" id="9813261at2"/>
<evidence type="ECO:0000256" key="6">
    <source>
        <dbReference type="ARBA" id="ARBA00012216"/>
    </source>
</evidence>
<evidence type="ECO:0000256" key="7">
    <source>
        <dbReference type="ARBA" id="ARBA00022490"/>
    </source>
</evidence>
<dbReference type="NCBIfam" id="NF002378">
    <property type="entry name" value="PRK01372.1"/>
    <property type="match status" value="1"/>
</dbReference>
<dbReference type="PROSITE" id="PS50975">
    <property type="entry name" value="ATP_GRASP"/>
    <property type="match status" value="1"/>
</dbReference>
<gene>
    <name evidence="18" type="primary">ddl</name>
    <name evidence="23" type="ORF">CWE15_05670</name>
</gene>
<dbReference type="PANTHER" id="PTHR23132:SF23">
    <property type="entry name" value="D-ALANINE--D-ALANINE LIGASE B"/>
    <property type="match status" value="1"/>
</dbReference>
<reference evidence="23 24" key="1">
    <citation type="journal article" date="2011" name="Front. Microbiol.">
        <title>Genomic signatures of strain selection and enhancement in Bacillus atrophaeus var. globigii, a historical biowarfare simulant.</title>
        <authorList>
            <person name="Gibbons H.S."/>
            <person name="Broomall S.M."/>
            <person name="McNew L.A."/>
            <person name="Daligault H."/>
            <person name="Chapman C."/>
            <person name="Bruce D."/>
            <person name="Karavis M."/>
            <person name="Krepps M."/>
            <person name="McGregor P.A."/>
            <person name="Hong C."/>
            <person name="Park K.H."/>
            <person name="Akmal A."/>
            <person name="Feldman A."/>
            <person name="Lin J.S."/>
            <person name="Chang W.E."/>
            <person name="Higgs B.W."/>
            <person name="Demirev P."/>
            <person name="Lindquist J."/>
            <person name="Liem A."/>
            <person name="Fochler E."/>
            <person name="Read T.D."/>
            <person name="Tapia R."/>
            <person name="Johnson S."/>
            <person name="Bishop-Lilly K.A."/>
            <person name="Detter C."/>
            <person name="Han C."/>
            <person name="Sozhamannan S."/>
            <person name="Rosenzweig C.N."/>
            <person name="Skowronski E.W."/>
        </authorList>
    </citation>
    <scope>NUCLEOTIDE SEQUENCE [LARGE SCALE GENOMIC DNA]</scope>
    <source>
        <strain evidence="23 24">AIT1</strain>
    </source>
</reference>
<feature type="binding site" evidence="20">
    <location>
        <position position="267"/>
    </location>
    <ligand>
        <name>Mg(2+)</name>
        <dbReference type="ChEBI" id="CHEBI:18420"/>
        <label>2</label>
    </ligand>
</feature>
<keyword evidence="14 18" id="KW-0573">Peptidoglycan synthesis</keyword>
<comment type="cofactor">
    <cofactor evidence="1">
        <name>Mn(2+)</name>
        <dbReference type="ChEBI" id="CHEBI:29035"/>
    </cofactor>
</comment>
<dbReference type="InterPro" id="IPR000291">
    <property type="entry name" value="D-Ala_lig_Van_CS"/>
</dbReference>
<keyword evidence="11 21" id="KW-0067">ATP-binding</keyword>
<keyword evidence="10 21" id="KW-0547">Nucleotide-binding</keyword>
<evidence type="ECO:0000256" key="16">
    <source>
        <dbReference type="ARBA" id="ARBA00023316"/>
    </source>
</evidence>
<comment type="similarity">
    <text evidence="5 18">Belongs to the D-alanine--D-alanine ligase family.</text>
</comment>
<evidence type="ECO:0000256" key="12">
    <source>
        <dbReference type="ARBA" id="ARBA00022842"/>
    </source>
</evidence>
<evidence type="ECO:0000256" key="1">
    <source>
        <dbReference type="ARBA" id="ARBA00001936"/>
    </source>
</evidence>
<name>A0A432X8A2_9GAMM</name>
<evidence type="ECO:0000256" key="4">
    <source>
        <dbReference type="ARBA" id="ARBA00004752"/>
    </source>
</evidence>